<dbReference type="PANTHER" id="PTHR30065">
    <property type="entry name" value="FLAGELLAR BIOSYNTHETIC PROTEIN FLIR"/>
    <property type="match status" value="1"/>
</dbReference>
<feature type="transmembrane region" description="Helical" evidence="10">
    <location>
        <begin position="214"/>
        <end position="239"/>
    </location>
</feature>
<evidence type="ECO:0000256" key="10">
    <source>
        <dbReference type="RuleBase" id="RU362071"/>
    </source>
</evidence>
<feature type="transmembrane region" description="Helical" evidence="10">
    <location>
        <begin position="128"/>
        <end position="149"/>
    </location>
</feature>
<dbReference type="PRINTS" id="PR00953">
    <property type="entry name" value="TYPE3IMRPROT"/>
</dbReference>
<keyword evidence="11" id="KW-0969">Cilium</keyword>
<evidence type="ECO:0000256" key="5">
    <source>
        <dbReference type="ARBA" id="ARBA00022692"/>
    </source>
</evidence>
<dbReference type="NCBIfam" id="TIGR01400">
    <property type="entry name" value="fliR"/>
    <property type="match status" value="1"/>
</dbReference>
<comment type="similarity">
    <text evidence="2 10">Belongs to the FliR/MopE/SpaR family.</text>
</comment>
<keyword evidence="6 10" id="KW-1133">Transmembrane helix</keyword>
<keyword evidence="7 10" id="KW-0472">Membrane</keyword>
<dbReference type="GO" id="GO:0005886">
    <property type="term" value="C:plasma membrane"/>
    <property type="evidence" value="ECO:0007669"/>
    <property type="project" value="UniProtKB-SubCell"/>
</dbReference>
<evidence type="ECO:0000256" key="7">
    <source>
        <dbReference type="ARBA" id="ARBA00023136"/>
    </source>
</evidence>
<feature type="transmembrane region" description="Helical" evidence="10">
    <location>
        <begin position="13"/>
        <end position="33"/>
    </location>
</feature>
<name>A0A6S6M5K2_9BACT</name>
<organism evidence="11 12">
    <name type="scientific">Citrifermentans bremense</name>
    <dbReference type="NCBI Taxonomy" id="60035"/>
    <lineage>
        <taxon>Bacteria</taxon>
        <taxon>Pseudomonadati</taxon>
        <taxon>Thermodesulfobacteriota</taxon>
        <taxon>Desulfuromonadia</taxon>
        <taxon>Geobacterales</taxon>
        <taxon>Geobacteraceae</taxon>
        <taxon>Citrifermentans</taxon>
    </lineage>
</organism>
<keyword evidence="11" id="KW-0966">Cell projection</keyword>
<dbReference type="KEGG" id="gbn:GEOBRER4_37130"/>
<keyword evidence="5 10" id="KW-0812">Transmembrane</keyword>
<evidence type="ECO:0000256" key="1">
    <source>
        <dbReference type="ARBA" id="ARBA00002578"/>
    </source>
</evidence>
<dbReference type="RefSeq" id="WP_185243550.1">
    <property type="nucleotide sequence ID" value="NZ_AP023213.1"/>
</dbReference>
<evidence type="ECO:0000256" key="2">
    <source>
        <dbReference type="ARBA" id="ARBA00009772"/>
    </source>
</evidence>
<proteinExistence type="inferred from homology"/>
<evidence type="ECO:0000256" key="9">
    <source>
        <dbReference type="NCBIfam" id="TIGR01400"/>
    </source>
</evidence>
<sequence length="261" mass="27454">MFPGLPINALDDLIPFALVLARVAGLFSAIPIFGSRVVPARVKTPLIFALALLLFPIIRPEAAVAANDSISLMLVVIKEVLIGLTLGILSQLIFAAVEFCGFQVGMQMGLSMGTMFDPATQASVPTMGMFQGALATLVFLSLDVHHFFLSAMAESYRIVPVGAWHASNGLLSFLVSASSGMFVVALKLAAPVAVALLATGVALGIAARSFPSMNVFIVSMPLNIGIGFLVLGISLPVFVRVLSGSFGTLTGQMRTLFELLR</sequence>
<dbReference type="PANTHER" id="PTHR30065:SF8">
    <property type="entry name" value="FLAGELLAR BIOSYNTHETIC PROTEIN FLIR"/>
    <property type="match status" value="1"/>
</dbReference>
<dbReference type="Proteomes" id="UP000515472">
    <property type="component" value="Chromosome"/>
</dbReference>
<feature type="transmembrane region" description="Helical" evidence="10">
    <location>
        <begin position="161"/>
        <end position="182"/>
    </location>
</feature>
<feature type="transmembrane region" description="Helical" evidence="10">
    <location>
        <begin position="188"/>
        <end position="207"/>
    </location>
</feature>
<accession>A0A6S6M5K2</accession>
<gene>
    <name evidence="11" type="ORF">GEOBRER4_n3859</name>
</gene>
<evidence type="ECO:0000313" key="12">
    <source>
        <dbReference type="Proteomes" id="UP000515472"/>
    </source>
</evidence>
<comment type="subcellular location">
    <subcellularLocation>
        <location evidence="10">Cell membrane</location>
        <topology evidence="10">Multi-pass membrane protein</topology>
    </subcellularLocation>
    <subcellularLocation>
        <location evidence="10">Bacterial flagellum basal body</location>
    </subcellularLocation>
</comment>
<dbReference type="GO" id="GO:0006605">
    <property type="term" value="P:protein targeting"/>
    <property type="evidence" value="ECO:0007669"/>
    <property type="project" value="UniProtKB-UniRule"/>
</dbReference>
<feature type="transmembrane region" description="Helical" evidence="10">
    <location>
        <begin position="40"/>
        <end position="58"/>
    </location>
</feature>
<dbReference type="InterPro" id="IPR006303">
    <property type="entry name" value="FliR"/>
</dbReference>
<dbReference type="GO" id="GO:0044780">
    <property type="term" value="P:bacterial-type flagellum assembly"/>
    <property type="evidence" value="ECO:0007669"/>
    <property type="project" value="UniProtKB-UniRule"/>
</dbReference>
<protein>
    <recommendedName>
        <fullName evidence="3 9">Flagellar biosynthetic protein FliR</fullName>
    </recommendedName>
</protein>
<dbReference type="AlphaFoldDB" id="A0A6S6M5K2"/>
<dbReference type="Pfam" id="PF01311">
    <property type="entry name" value="Bac_export_1"/>
    <property type="match status" value="1"/>
</dbReference>
<comment type="function">
    <text evidence="1 10">Role in flagellar biosynthesis.</text>
</comment>
<keyword evidence="4 10" id="KW-1003">Cell membrane</keyword>
<keyword evidence="12" id="KW-1185">Reference proteome</keyword>
<evidence type="ECO:0000256" key="3">
    <source>
        <dbReference type="ARBA" id="ARBA00021717"/>
    </source>
</evidence>
<keyword evidence="8 10" id="KW-0975">Bacterial flagellum</keyword>
<evidence type="ECO:0000256" key="4">
    <source>
        <dbReference type="ARBA" id="ARBA00022475"/>
    </source>
</evidence>
<keyword evidence="11" id="KW-0282">Flagellum</keyword>
<evidence type="ECO:0000256" key="6">
    <source>
        <dbReference type="ARBA" id="ARBA00022989"/>
    </source>
</evidence>
<evidence type="ECO:0000313" key="11">
    <source>
        <dbReference type="EMBL" id="BCG48963.1"/>
    </source>
</evidence>
<dbReference type="EMBL" id="AP023213">
    <property type="protein sequence ID" value="BCG48963.1"/>
    <property type="molecule type" value="Genomic_DNA"/>
</dbReference>
<dbReference type="InterPro" id="IPR002010">
    <property type="entry name" value="T3SS_IM_R"/>
</dbReference>
<dbReference type="GO" id="GO:0009425">
    <property type="term" value="C:bacterial-type flagellum basal body"/>
    <property type="evidence" value="ECO:0007669"/>
    <property type="project" value="UniProtKB-SubCell"/>
</dbReference>
<reference evidence="11 12" key="1">
    <citation type="submission" date="2020-06" db="EMBL/GenBank/DDBJ databases">
        <title>Interaction of electrochemicaly active bacteria, Geobacter bremensis R4 on different carbon anode.</title>
        <authorList>
            <person name="Meng L."/>
            <person name="Yoshida N."/>
        </authorList>
    </citation>
    <scope>NUCLEOTIDE SEQUENCE [LARGE SCALE GENOMIC DNA]</scope>
    <source>
        <strain evidence="11 12">R4</strain>
    </source>
</reference>
<evidence type="ECO:0000256" key="8">
    <source>
        <dbReference type="ARBA" id="ARBA00023143"/>
    </source>
</evidence>